<gene>
    <name evidence="1" type="ORF">GMD78_04635</name>
</gene>
<keyword evidence="2" id="KW-1185">Reference proteome</keyword>
<dbReference type="EMBL" id="WOCA01000002">
    <property type="protein sequence ID" value="MUK87687.1"/>
    <property type="molecule type" value="Genomic_DNA"/>
</dbReference>
<accession>A0A6N8FI05</accession>
<evidence type="ECO:0000313" key="1">
    <source>
        <dbReference type="EMBL" id="MUK87687.1"/>
    </source>
</evidence>
<reference evidence="1 2" key="1">
    <citation type="submission" date="2019-11" db="EMBL/GenBank/DDBJ databases">
        <authorList>
            <person name="Li X."/>
        </authorList>
    </citation>
    <scope>NUCLEOTIDE SEQUENCE [LARGE SCALE GENOMIC DNA]</scope>
    <source>
        <strain evidence="1 2">L9</strain>
    </source>
</reference>
<dbReference type="Proteomes" id="UP000469125">
    <property type="component" value="Unassembled WGS sequence"/>
</dbReference>
<sequence>MRKIVVCIFLTGFVFLFTTIFTHAQNGNNLLDLYLNKLEGLLMEKKNTLIDLFENQKNLSDRRHEELLAFYKEIGREKSRNVTNYQQDYLSRIAETRDILGERNLEDFEEGKKQELREEIGQDVKQYLEELLQE</sequence>
<evidence type="ECO:0000313" key="2">
    <source>
        <dbReference type="Proteomes" id="UP000469125"/>
    </source>
</evidence>
<proteinExistence type="predicted"/>
<comment type="caution">
    <text evidence="1">The sequence shown here is derived from an EMBL/GenBank/DDBJ whole genome shotgun (WGS) entry which is preliminary data.</text>
</comment>
<name>A0A6N8FI05_9BACI</name>
<dbReference type="RefSeq" id="WP_155667561.1">
    <property type="nucleotide sequence ID" value="NZ_WOCA01000002.1"/>
</dbReference>
<protein>
    <submittedName>
        <fullName evidence="1">Uncharacterized protein</fullName>
    </submittedName>
</protein>
<organism evidence="1 2">
    <name type="scientific">Ornithinibacillus caprae</name>
    <dbReference type="NCBI Taxonomy" id="2678566"/>
    <lineage>
        <taxon>Bacteria</taxon>
        <taxon>Bacillati</taxon>
        <taxon>Bacillota</taxon>
        <taxon>Bacilli</taxon>
        <taxon>Bacillales</taxon>
        <taxon>Bacillaceae</taxon>
        <taxon>Ornithinibacillus</taxon>
    </lineage>
</organism>
<dbReference type="AlphaFoldDB" id="A0A6N8FI05"/>